<proteinExistence type="predicted"/>
<organism evidence="1">
    <name type="scientific">uncultured Rubrobacteraceae bacterium</name>
    <dbReference type="NCBI Taxonomy" id="349277"/>
    <lineage>
        <taxon>Bacteria</taxon>
        <taxon>Bacillati</taxon>
        <taxon>Actinomycetota</taxon>
        <taxon>Rubrobacteria</taxon>
        <taxon>Rubrobacterales</taxon>
        <taxon>Rubrobacteraceae</taxon>
        <taxon>environmental samples</taxon>
    </lineage>
</organism>
<sequence length="143" mass="15969">MTEREPPWRRPMQKTVNLMDVLAGLGHTPESFARLIGRNASGLRRTIRGETRATPSAARDIIEGLRAEGWKGDPSRIVQLPNAIQMSHVDRLRERTEGVSARPASGSRAAVSRALTELMRALGREEVDRVYERVFGAKPNDKK</sequence>
<reference evidence="1" key="1">
    <citation type="submission" date="2020-02" db="EMBL/GenBank/DDBJ databases">
        <authorList>
            <person name="Meier V. D."/>
        </authorList>
    </citation>
    <scope>NUCLEOTIDE SEQUENCE</scope>
    <source>
        <strain evidence="1">AVDCRST_MAG25</strain>
    </source>
</reference>
<gene>
    <name evidence="1" type="ORF">AVDCRST_MAG25-147</name>
</gene>
<dbReference type="EMBL" id="CADCVI010000012">
    <property type="protein sequence ID" value="CAA9456231.1"/>
    <property type="molecule type" value="Genomic_DNA"/>
</dbReference>
<protein>
    <submittedName>
        <fullName evidence="1">Uncharacterized protein</fullName>
    </submittedName>
</protein>
<dbReference type="AlphaFoldDB" id="A0A6J4QV81"/>
<accession>A0A6J4QV81</accession>
<name>A0A6J4QV81_9ACTN</name>
<evidence type="ECO:0000313" key="1">
    <source>
        <dbReference type="EMBL" id="CAA9456231.1"/>
    </source>
</evidence>